<dbReference type="Proteomes" id="UP000000305">
    <property type="component" value="Unassembled WGS sequence"/>
</dbReference>
<accession>E9H963</accession>
<evidence type="ECO:0000313" key="1">
    <source>
        <dbReference type="EMBL" id="EFX71738.1"/>
    </source>
</evidence>
<dbReference type="HOGENOM" id="CLU_1241245_0_0_1"/>
<protein>
    <submittedName>
        <fullName evidence="1">Uncharacterized protein</fullName>
    </submittedName>
</protein>
<dbReference type="OrthoDB" id="5983381at2759"/>
<sequence length="223" mass="23183">MDLSEFRLFIEPGSLVEETEKSVKKLAICMLGEDGFAEVKTISAERKAKTLARTGAFCEKSAKSSFVTFTSYALSWSTPSMGDTGLTGDFGVKGDSGPKCDKVEIGVENTGDIGQGRYKGDMGIKGEIGVGDTGPYCDKGNLGIKGVTGSSSKFRNKGGSASKGVTCESHTASSSVSASSTISSIDPTKTRYPSDIPGMYNGMVASLIPCGCSGYATSMYING</sequence>
<organism evidence="1 2">
    <name type="scientific">Daphnia pulex</name>
    <name type="common">Water flea</name>
    <dbReference type="NCBI Taxonomy" id="6669"/>
    <lineage>
        <taxon>Eukaryota</taxon>
        <taxon>Metazoa</taxon>
        <taxon>Ecdysozoa</taxon>
        <taxon>Arthropoda</taxon>
        <taxon>Crustacea</taxon>
        <taxon>Branchiopoda</taxon>
        <taxon>Diplostraca</taxon>
        <taxon>Cladocera</taxon>
        <taxon>Anomopoda</taxon>
        <taxon>Daphniidae</taxon>
        <taxon>Daphnia</taxon>
    </lineage>
</organism>
<reference evidence="1 2" key="1">
    <citation type="journal article" date="2011" name="Science">
        <title>The ecoresponsive genome of Daphnia pulex.</title>
        <authorList>
            <person name="Colbourne J.K."/>
            <person name="Pfrender M.E."/>
            <person name="Gilbert D."/>
            <person name="Thomas W.K."/>
            <person name="Tucker A."/>
            <person name="Oakley T.H."/>
            <person name="Tokishita S."/>
            <person name="Aerts A."/>
            <person name="Arnold G.J."/>
            <person name="Basu M.K."/>
            <person name="Bauer D.J."/>
            <person name="Caceres C.E."/>
            <person name="Carmel L."/>
            <person name="Casola C."/>
            <person name="Choi J.H."/>
            <person name="Detter J.C."/>
            <person name="Dong Q."/>
            <person name="Dusheyko S."/>
            <person name="Eads B.D."/>
            <person name="Frohlich T."/>
            <person name="Geiler-Samerotte K.A."/>
            <person name="Gerlach D."/>
            <person name="Hatcher P."/>
            <person name="Jogdeo S."/>
            <person name="Krijgsveld J."/>
            <person name="Kriventseva E.V."/>
            <person name="Kultz D."/>
            <person name="Laforsch C."/>
            <person name="Lindquist E."/>
            <person name="Lopez J."/>
            <person name="Manak J.R."/>
            <person name="Muller J."/>
            <person name="Pangilinan J."/>
            <person name="Patwardhan R.P."/>
            <person name="Pitluck S."/>
            <person name="Pritham E.J."/>
            <person name="Rechtsteiner A."/>
            <person name="Rho M."/>
            <person name="Rogozin I.B."/>
            <person name="Sakarya O."/>
            <person name="Salamov A."/>
            <person name="Schaack S."/>
            <person name="Shapiro H."/>
            <person name="Shiga Y."/>
            <person name="Skalitzky C."/>
            <person name="Smith Z."/>
            <person name="Souvorov A."/>
            <person name="Sung W."/>
            <person name="Tang Z."/>
            <person name="Tsuchiya D."/>
            <person name="Tu H."/>
            <person name="Vos H."/>
            <person name="Wang M."/>
            <person name="Wolf Y.I."/>
            <person name="Yamagata H."/>
            <person name="Yamada T."/>
            <person name="Ye Y."/>
            <person name="Shaw J.R."/>
            <person name="Andrews J."/>
            <person name="Crease T.J."/>
            <person name="Tang H."/>
            <person name="Lucas S.M."/>
            <person name="Robertson H.M."/>
            <person name="Bork P."/>
            <person name="Koonin E.V."/>
            <person name="Zdobnov E.M."/>
            <person name="Grigoriev I.V."/>
            <person name="Lynch M."/>
            <person name="Boore J.L."/>
        </authorList>
    </citation>
    <scope>NUCLEOTIDE SEQUENCE [LARGE SCALE GENOMIC DNA]</scope>
</reference>
<dbReference type="InParanoid" id="E9H963"/>
<gene>
    <name evidence="1" type="ORF">DAPPUDRAFT_111440</name>
</gene>
<dbReference type="AlphaFoldDB" id="E9H963"/>
<evidence type="ECO:0000313" key="2">
    <source>
        <dbReference type="Proteomes" id="UP000000305"/>
    </source>
</evidence>
<keyword evidence="2" id="KW-1185">Reference proteome</keyword>
<dbReference type="KEGG" id="dpx:DAPPUDRAFT_111440"/>
<dbReference type="EMBL" id="GL732607">
    <property type="protein sequence ID" value="EFX71738.1"/>
    <property type="molecule type" value="Genomic_DNA"/>
</dbReference>
<name>E9H963_DAPPU</name>
<proteinExistence type="predicted"/>